<dbReference type="PANTHER" id="PTHR43029:SF10">
    <property type="entry name" value="AMMONIUM TRANSPORTER MEP2"/>
    <property type="match status" value="1"/>
</dbReference>
<feature type="transmembrane region" description="Helical" evidence="8">
    <location>
        <begin position="133"/>
        <end position="154"/>
    </location>
</feature>
<dbReference type="NCBIfam" id="TIGR00836">
    <property type="entry name" value="amt"/>
    <property type="match status" value="1"/>
</dbReference>
<dbReference type="Pfam" id="PF00909">
    <property type="entry name" value="Ammonium_transp"/>
    <property type="match status" value="1"/>
</dbReference>
<keyword evidence="3 8" id="KW-0813">Transport</keyword>
<name>A0AAD7V7E5_9FUNG</name>
<evidence type="ECO:0000256" key="5">
    <source>
        <dbReference type="ARBA" id="ARBA00022989"/>
    </source>
</evidence>
<feature type="compositionally biased region" description="Polar residues" evidence="9">
    <location>
        <begin position="584"/>
        <end position="593"/>
    </location>
</feature>
<comment type="caution">
    <text evidence="11">The sequence shown here is derived from an EMBL/GenBank/DDBJ whole genome shotgun (WGS) entry which is preliminary data.</text>
</comment>
<feature type="domain" description="Ammonium transporter AmtB-like" evidence="10">
    <location>
        <begin position="13"/>
        <end position="423"/>
    </location>
</feature>
<feature type="transmembrane region" description="Helical" evidence="8">
    <location>
        <begin position="371"/>
        <end position="394"/>
    </location>
</feature>
<feature type="transmembrane region" description="Helical" evidence="8">
    <location>
        <begin position="317"/>
        <end position="338"/>
    </location>
</feature>
<evidence type="ECO:0000259" key="10">
    <source>
        <dbReference type="Pfam" id="PF00909"/>
    </source>
</evidence>
<dbReference type="GO" id="GO:0008519">
    <property type="term" value="F:ammonium channel activity"/>
    <property type="evidence" value="ECO:0007669"/>
    <property type="project" value="InterPro"/>
</dbReference>
<evidence type="ECO:0000313" key="11">
    <source>
        <dbReference type="EMBL" id="KAJ8659881.1"/>
    </source>
</evidence>
<dbReference type="GeneID" id="83211887"/>
<evidence type="ECO:0000256" key="4">
    <source>
        <dbReference type="ARBA" id="ARBA00022692"/>
    </source>
</evidence>
<evidence type="ECO:0000256" key="9">
    <source>
        <dbReference type="SAM" id="MobiDB-lite"/>
    </source>
</evidence>
<dbReference type="GO" id="GO:0005886">
    <property type="term" value="C:plasma membrane"/>
    <property type="evidence" value="ECO:0007669"/>
    <property type="project" value="UniProtKB-SubCell"/>
</dbReference>
<keyword evidence="7 8" id="KW-0924">Ammonia transport</keyword>
<comment type="similarity">
    <text evidence="2 8">Belongs to the ammonia transporter channel (TC 1.A.11.2) family.</text>
</comment>
<dbReference type="PROSITE" id="PS01219">
    <property type="entry name" value="AMMONIUM_TRANSP"/>
    <property type="match status" value="1"/>
</dbReference>
<feature type="compositionally biased region" description="Low complexity" evidence="9">
    <location>
        <begin position="536"/>
        <end position="583"/>
    </location>
</feature>
<dbReference type="InterPro" id="IPR018047">
    <property type="entry name" value="Ammonium_transpt_CS"/>
</dbReference>
<protein>
    <recommendedName>
        <fullName evidence="8">Ammonium transporter</fullName>
    </recommendedName>
</protein>
<reference evidence="11 12" key="1">
    <citation type="submission" date="2023-03" db="EMBL/GenBank/DDBJ databases">
        <title>Genome sequence of Lichtheimia ornata CBS 291.66.</title>
        <authorList>
            <person name="Mohabir J.T."/>
            <person name="Shea T.P."/>
            <person name="Kurbessoian T."/>
            <person name="Berby B."/>
            <person name="Fontaine J."/>
            <person name="Livny J."/>
            <person name="Gnirke A."/>
            <person name="Stajich J.E."/>
            <person name="Cuomo C.A."/>
        </authorList>
    </citation>
    <scope>NUCLEOTIDE SEQUENCE [LARGE SCALE GENOMIC DNA]</scope>
    <source>
        <strain evidence="11">CBS 291.66</strain>
    </source>
</reference>
<dbReference type="Proteomes" id="UP001234581">
    <property type="component" value="Unassembled WGS sequence"/>
</dbReference>
<evidence type="ECO:0000256" key="6">
    <source>
        <dbReference type="ARBA" id="ARBA00023136"/>
    </source>
</evidence>
<dbReference type="Gene3D" id="1.10.3430.10">
    <property type="entry name" value="Ammonium transporter AmtB like domains"/>
    <property type="match status" value="1"/>
</dbReference>
<dbReference type="InterPro" id="IPR001905">
    <property type="entry name" value="Ammonium_transpt"/>
</dbReference>
<dbReference type="RefSeq" id="XP_058344794.1">
    <property type="nucleotide sequence ID" value="XM_058484533.1"/>
</dbReference>
<dbReference type="AlphaFoldDB" id="A0AAD7V7E5"/>
<evidence type="ECO:0000256" key="3">
    <source>
        <dbReference type="ARBA" id="ARBA00022448"/>
    </source>
</evidence>
<feature type="compositionally biased region" description="Low complexity" evidence="9">
    <location>
        <begin position="508"/>
        <end position="524"/>
    </location>
</feature>
<feature type="compositionally biased region" description="Basic and acidic residues" evidence="9">
    <location>
        <begin position="633"/>
        <end position="651"/>
    </location>
</feature>
<feature type="region of interest" description="Disordered" evidence="9">
    <location>
        <begin position="494"/>
        <end position="593"/>
    </location>
</feature>
<feature type="transmembrane region" description="Helical" evidence="8">
    <location>
        <begin position="166"/>
        <end position="186"/>
    </location>
</feature>
<accession>A0AAD7V7E5</accession>
<dbReference type="EMBL" id="JARTCD010000016">
    <property type="protein sequence ID" value="KAJ8659881.1"/>
    <property type="molecule type" value="Genomic_DNA"/>
</dbReference>
<gene>
    <name evidence="11" type="ORF">O0I10_004474</name>
</gene>
<evidence type="ECO:0000256" key="2">
    <source>
        <dbReference type="ARBA" id="ARBA00005887"/>
    </source>
</evidence>
<evidence type="ECO:0000256" key="7">
    <source>
        <dbReference type="ARBA" id="ARBA00023177"/>
    </source>
</evidence>
<organism evidence="11 12">
    <name type="scientific">Lichtheimia ornata</name>
    <dbReference type="NCBI Taxonomy" id="688661"/>
    <lineage>
        <taxon>Eukaryota</taxon>
        <taxon>Fungi</taxon>
        <taxon>Fungi incertae sedis</taxon>
        <taxon>Mucoromycota</taxon>
        <taxon>Mucoromycotina</taxon>
        <taxon>Mucoromycetes</taxon>
        <taxon>Mucorales</taxon>
        <taxon>Lichtheimiaceae</taxon>
        <taxon>Lichtheimia</taxon>
    </lineage>
</organism>
<comment type="subcellular location">
    <subcellularLocation>
        <location evidence="8">Cell membrane</location>
        <topology evidence="8">Multi-pass membrane protein</topology>
    </subcellularLocation>
    <subcellularLocation>
        <location evidence="1">Membrane</location>
        <topology evidence="1">Multi-pass membrane protein</topology>
    </subcellularLocation>
</comment>
<keyword evidence="6 8" id="KW-0472">Membrane</keyword>
<feature type="transmembrane region" description="Helical" evidence="8">
    <location>
        <begin position="234"/>
        <end position="254"/>
    </location>
</feature>
<feature type="region of interest" description="Disordered" evidence="9">
    <location>
        <begin position="625"/>
        <end position="651"/>
    </location>
</feature>
<feature type="transmembrane region" description="Helical" evidence="8">
    <location>
        <begin position="45"/>
        <end position="63"/>
    </location>
</feature>
<feature type="transmembrane region" description="Helical" evidence="8">
    <location>
        <begin position="101"/>
        <end position="121"/>
    </location>
</feature>
<dbReference type="InterPro" id="IPR029020">
    <property type="entry name" value="Ammonium/urea_transptr"/>
</dbReference>
<dbReference type="PANTHER" id="PTHR43029">
    <property type="entry name" value="AMMONIUM TRANSPORTER MEP2"/>
    <property type="match status" value="1"/>
</dbReference>
<feature type="transmembrane region" description="Helical" evidence="8">
    <location>
        <begin position="12"/>
        <end position="33"/>
    </location>
</feature>
<dbReference type="InterPro" id="IPR024041">
    <property type="entry name" value="NH4_transpt_AmtB-like_dom"/>
</dbReference>
<feature type="transmembrane region" description="Helical" evidence="8">
    <location>
        <begin position="284"/>
        <end position="305"/>
    </location>
</feature>
<keyword evidence="5 8" id="KW-1133">Transmembrane helix</keyword>
<evidence type="ECO:0000256" key="8">
    <source>
        <dbReference type="RuleBase" id="RU362002"/>
    </source>
</evidence>
<proteinExistence type="inferred from homology"/>
<feature type="transmembrane region" description="Helical" evidence="8">
    <location>
        <begin position="261"/>
        <end position="278"/>
    </location>
</feature>
<feature type="transmembrane region" description="Helical" evidence="8">
    <location>
        <begin position="206"/>
        <end position="228"/>
    </location>
</feature>
<evidence type="ECO:0000313" key="12">
    <source>
        <dbReference type="Proteomes" id="UP001234581"/>
    </source>
</evidence>
<dbReference type="SUPFAM" id="SSF111352">
    <property type="entry name" value="Ammonium transporter"/>
    <property type="match status" value="1"/>
</dbReference>
<keyword evidence="12" id="KW-1185">Reference proteome</keyword>
<evidence type="ECO:0000256" key="1">
    <source>
        <dbReference type="ARBA" id="ARBA00004141"/>
    </source>
</evidence>
<sequence length="651" mass="70014">MDSEYTIDAGNTAWVMMCAALVFLMTPALGLFYAGLAQAKNALSLMYLTMLCVAVVSFQWYIIGYSLTFSPNAGPFIGDTTHFLLRGVGVAPAFEGQTIPAMVYMIFQAMFACLTPALAFGAAAERMSLGPSIIFIFVWTTLVYDVVTCWIWNPNGWLYKMGAMDYAGGATVHASSGLAAVAYAMLLGKRRHLQEQTHPTPHNVSYMYIGLAFLWFGWFAFNAGSGLAADARAANSFVASHLAACVGAVVWIMIDWLYTRKWSVVGLTTGVIAGLATITPGSGFVSPSSALLFGFLGSVACNYAVRYKHKYGFDDALDVFTVHYVGGLVGLLLTGIFAERYVIGLGSPQGTPLEDIQIGGWLDGHWMQVPIQLAMIAAVSGWSFVVTYIMLLIIDKIPSMQLRLHHEDERIGTDRAQMGETAYGYVEWGEEMRRVNSRITDGAAASLYSVRRFDPFSFAKRLFGRGERSTTVAGAPTLTEEAVLDYGQAKNLGSIPLAKMPPPPPPLSSSSSSTNQWQQHKQQQYAHLHIGQSADNSTGQSSGSSSSSSNQPSNSNSESDPTTLAPAATSGTSSSSQSLQVSLNDNASASRSTPSLAIEEISIGGGIVESTENGIIVHDYAYAGEADNNQNSKPKDDNNNVDDDQKQANRA</sequence>
<keyword evidence="4 8" id="KW-0812">Transmembrane</keyword>